<dbReference type="InterPro" id="IPR002018">
    <property type="entry name" value="CarbesteraseB"/>
</dbReference>
<organism evidence="5 6">
    <name type="scientific">Plantactinospora soyae</name>
    <dbReference type="NCBI Taxonomy" id="1544732"/>
    <lineage>
        <taxon>Bacteria</taxon>
        <taxon>Bacillati</taxon>
        <taxon>Actinomycetota</taxon>
        <taxon>Actinomycetes</taxon>
        <taxon>Micromonosporales</taxon>
        <taxon>Micromonosporaceae</taxon>
        <taxon>Plantactinospora</taxon>
    </lineage>
</organism>
<dbReference type="Pfam" id="PF00135">
    <property type="entry name" value="COesterase"/>
    <property type="match status" value="1"/>
</dbReference>
<comment type="caution">
    <text evidence="5">The sequence shown here is derived from an EMBL/GenBank/DDBJ whole genome shotgun (WGS) entry which is preliminary data.</text>
</comment>
<evidence type="ECO:0000313" key="5">
    <source>
        <dbReference type="EMBL" id="MBE1485366.1"/>
    </source>
</evidence>
<keyword evidence="6" id="KW-1185">Reference proteome</keyword>
<feature type="domain" description="Carboxylesterase type B" evidence="4">
    <location>
        <begin position="2"/>
        <end position="478"/>
    </location>
</feature>
<name>A0A927M254_9ACTN</name>
<dbReference type="RefSeq" id="WP_192765565.1">
    <property type="nucleotide sequence ID" value="NZ_JADBEB010000001.1"/>
</dbReference>
<dbReference type="AlphaFoldDB" id="A0A927M254"/>
<evidence type="ECO:0000256" key="1">
    <source>
        <dbReference type="ARBA" id="ARBA00005964"/>
    </source>
</evidence>
<dbReference type="PANTHER" id="PTHR11559">
    <property type="entry name" value="CARBOXYLESTERASE"/>
    <property type="match status" value="1"/>
</dbReference>
<dbReference type="Gene3D" id="3.40.50.1820">
    <property type="entry name" value="alpha/beta hydrolase"/>
    <property type="match status" value="1"/>
</dbReference>
<dbReference type="EMBL" id="JADBEB010000001">
    <property type="protein sequence ID" value="MBE1485366.1"/>
    <property type="molecule type" value="Genomic_DNA"/>
</dbReference>
<evidence type="ECO:0000259" key="4">
    <source>
        <dbReference type="Pfam" id="PF00135"/>
    </source>
</evidence>
<reference evidence="5" key="1">
    <citation type="submission" date="2020-10" db="EMBL/GenBank/DDBJ databases">
        <title>Sequencing the genomes of 1000 actinobacteria strains.</title>
        <authorList>
            <person name="Klenk H.-P."/>
        </authorList>
    </citation>
    <scope>NUCLEOTIDE SEQUENCE</scope>
    <source>
        <strain evidence="5">DSM 46832</strain>
    </source>
</reference>
<evidence type="ECO:0000256" key="3">
    <source>
        <dbReference type="RuleBase" id="RU361235"/>
    </source>
</evidence>
<gene>
    <name evidence="5" type="ORF">H4W31_001004</name>
</gene>
<dbReference type="Proteomes" id="UP000649753">
    <property type="component" value="Unassembled WGS sequence"/>
</dbReference>
<proteinExistence type="inferred from homology"/>
<accession>A0A927M254</accession>
<dbReference type="PROSITE" id="PS00122">
    <property type="entry name" value="CARBOXYLESTERASE_B_1"/>
    <property type="match status" value="1"/>
</dbReference>
<sequence>MTDRGPVRGTVAADHRSFEGIPYASAARFTSPRPVSAWTTVRDAATAGPACAQARGNEVGVPSLVEDCLNLNVFDPTGGGARLPVMVWIHGGSFKYGAGSMYDAGRLAAANHVVVVTINYRLGLLGSLAHPALDGPHGDVRSGDYGLQDQQAALRWVRANAHAFGGDPANVTLFGESAGGYSTCAQLASPSAAGLVQRAVIQSAPCGVSWAMSRQDGRALAAEVAEKLGCATAADVANCMRTVDLGPLLRVNEEYGFIPPVAGGRVLPIDPTEALRTGRFNRVPVMQGTNHDEYQLMVAGPEVITGHVMTADEYAPTIRAEFGAQADEVLAEYPLSRYPSAAQALAAVQTDHEYAYGAVVTNTMLSRYVPTYTYDFAERDTPWLTGLPKPSFTLGSYHLLDVAYLFTVDFITPLDETQQRVARDMSAYWTAFARNGAPSAAGLPKWSPFTRGGQYTQSLSSERIGRTNFQADHHYAFWAELAG</sequence>
<dbReference type="InterPro" id="IPR050309">
    <property type="entry name" value="Type-B_Carboxylest/Lipase"/>
</dbReference>
<comment type="similarity">
    <text evidence="1 3">Belongs to the type-B carboxylesterase/lipase family.</text>
</comment>
<dbReference type="GO" id="GO:0016787">
    <property type="term" value="F:hydrolase activity"/>
    <property type="evidence" value="ECO:0007669"/>
    <property type="project" value="UniProtKB-KW"/>
</dbReference>
<keyword evidence="2 3" id="KW-0378">Hydrolase</keyword>
<protein>
    <recommendedName>
        <fullName evidence="3">Carboxylic ester hydrolase</fullName>
        <ecNumber evidence="3">3.1.1.-</ecNumber>
    </recommendedName>
</protein>
<dbReference type="InterPro" id="IPR019826">
    <property type="entry name" value="Carboxylesterase_B_AS"/>
</dbReference>
<dbReference type="EC" id="3.1.1.-" evidence="3"/>
<dbReference type="SUPFAM" id="SSF53474">
    <property type="entry name" value="alpha/beta-Hydrolases"/>
    <property type="match status" value="1"/>
</dbReference>
<evidence type="ECO:0000313" key="6">
    <source>
        <dbReference type="Proteomes" id="UP000649753"/>
    </source>
</evidence>
<dbReference type="InterPro" id="IPR029058">
    <property type="entry name" value="AB_hydrolase_fold"/>
</dbReference>
<evidence type="ECO:0000256" key="2">
    <source>
        <dbReference type="ARBA" id="ARBA00022801"/>
    </source>
</evidence>